<feature type="compositionally biased region" description="Polar residues" evidence="1">
    <location>
        <begin position="1"/>
        <end position="10"/>
    </location>
</feature>
<evidence type="ECO:0000256" key="2">
    <source>
        <dbReference type="SAM" id="Phobius"/>
    </source>
</evidence>
<evidence type="ECO:0000256" key="1">
    <source>
        <dbReference type="SAM" id="MobiDB-lite"/>
    </source>
</evidence>
<feature type="region of interest" description="Disordered" evidence="1">
    <location>
        <begin position="137"/>
        <end position="178"/>
    </location>
</feature>
<organism evidence="3 4">
    <name type="scientific">Kitasatospora arboriphila</name>
    <dbReference type="NCBI Taxonomy" id="258052"/>
    <lineage>
        <taxon>Bacteria</taxon>
        <taxon>Bacillati</taxon>
        <taxon>Actinomycetota</taxon>
        <taxon>Actinomycetes</taxon>
        <taxon>Kitasatosporales</taxon>
        <taxon>Streptomycetaceae</taxon>
        <taxon>Kitasatospora</taxon>
    </lineage>
</organism>
<dbReference type="EMBL" id="BAAALD010000001">
    <property type="protein sequence ID" value="GAA1069455.1"/>
    <property type="molecule type" value="Genomic_DNA"/>
</dbReference>
<name>A0ABN1T8J8_9ACTN</name>
<keyword evidence="4" id="KW-1185">Reference proteome</keyword>
<accession>A0ABN1T8J8</accession>
<protein>
    <submittedName>
        <fullName evidence="3">Uncharacterized protein</fullName>
    </submittedName>
</protein>
<feature type="region of interest" description="Disordered" evidence="1">
    <location>
        <begin position="304"/>
        <end position="323"/>
    </location>
</feature>
<feature type="compositionally biased region" description="Pro residues" evidence="1">
    <location>
        <begin position="42"/>
        <end position="53"/>
    </location>
</feature>
<evidence type="ECO:0000313" key="3">
    <source>
        <dbReference type="EMBL" id="GAA1069455.1"/>
    </source>
</evidence>
<dbReference type="Proteomes" id="UP001499987">
    <property type="component" value="Unassembled WGS sequence"/>
</dbReference>
<comment type="caution">
    <text evidence="3">The sequence shown here is derived from an EMBL/GenBank/DDBJ whole genome shotgun (WGS) entry which is preliminary data.</text>
</comment>
<feature type="transmembrane region" description="Helical" evidence="2">
    <location>
        <begin position="108"/>
        <end position="130"/>
    </location>
</feature>
<gene>
    <name evidence="3" type="ORF">GCM10009663_01970</name>
</gene>
<feature type="region of interest" description="Disordered" evidence="1">
    <location>
        <begin position="1"/>
        <end position="98"/>
    </location>
</feature>
<reference evidence="3 4" key="1">
    <citation type="journal article" date="2019" name="Int. J. Syst. Evol. Microbiol.">
        <title>The Global Catalogue of Microorganisms (GCM) 10K type strain sequencing project: providing services to taxonomists for standard genome sequencing and annotation.</title>
        <authorList>
            <consortium name="The Broad Institute Genomics Platform"/>
            <consortium name="The Broad Institute Genome Sequencing Center for Infectious Disease"/>
            <person name="Wu L."/>
            <person name="Ma J."/>
        </authorList>
    </citation>
    <scope>NUCLEOTIDE SEQUENCE [LARGE SCALE GENOMIC DNA]</scope>
    <source>
        <strain evidence="3 4">JCM 13002</strain>
    </source>
</reference>
<keyword evidence="2" id="KW-1133">Transmembrane helix</keyword>
<sequence>MAGAPQTGQPVPQPGSSAPGYGYPPAQPGAVPFPQQHGAPGVPGPAATPPPRQGGPGYGQFPTFAQPGQPQGRYGPSTFRASDIDEPDWSALAEQNEAEQRRRRKRMFAIGGGSAAVLVVGGIVAASLYLTDGSARVEADPSASPSVSSSASDKASPSAGQSTKRAAKPEDILGRGSTDKAPLTVETLFPSATITVQGRSYTRSAVDFSGACGDVTTNGLGPLLRDQLCRGLYRATYTSDKSVVTIGVAVFDDKVQASKLDGAFKGNVQPLVKDQTPKFCSDAGACAITHDSLGRYLHTTITGSKDGSPVSGTDKDAKQAGADVTSSLRATLLARGAEAAKKAG</sequence>
<feature type="compositionally biased region" description="Low complexity" evidence="1">
    <location>
        <begin position="14"/>
        <end position="40"/>
    </location>
</feature>
<keyword evidence="2" id="KW-0812">Transmembrane</keyword>
<feature type="compositionally biased region" description="Low complexity" evidence="1">
    <location>
        <begin position="140"/>
        <end position="159"/>
    </location>
</feature>
<evidence type="ECO:0000313" key="4">
    <source>
        <dbReference type="Proteomes" id="UP001499987"/>
    </source>
</evidence>
<keyword evidence="2" id="KW-0472">Membrane</keyword>
<proteinExistence type="predicted"/>